<comment type="caution">
    <text evidence="2">The sequence shown here is derived from an EMBL/GenBank/DDBJ whole genome shotgun (WGS) entry which is preliminary data.</text>
</comment>
<dbReference type="InterPro" id="IPR050765">
    <property type="entry name" value="Riboflavin_Biosynth_HTPR"/>
</dbReference>
<gene>
    <name evidence="2" type="ORF">GCM10010246_01640</name>
</gene>
<feature type="domain" description="Bacterial bifunctional deaminase-reductase C-terminal" evidence="1">
    <location>
        <begin position="7"/>
        <end position="176"/>
    </location>
</feature>
<dbReference type="InterPro" id="IPR024072">
    <property type="entry name" value="DHFR-like_dom_sf"/>
</dbReference>
<dbReference type="RefSeq" id="WP_346172525.1">
    <property type="nucleotide sequence ID" value="NZ_BAAASD010000001.1"/>
</dbReference>
<accession>A0ABN3F9N5</accession>
<proteinExistence type="predicted"/>
<dbReference type="Pfam" id="PF01872">
    <property type="entry name" value="RibD_C"/>
    <property type="match status" value="1"/>
</dbReference>
<dbReference type="Proteomes" id="UP001500253">
    <property type="component" value="Unassembled WGS sequence"/>
</dbReference>
<keyword evidence="3" id="KW-1185">Reference proteome</keyword>
<dbReference type="SUPFAM" id="SSF53597">
    <property type="entry name" value="Dihydrofolate reductase-like"/>
    <property type="match status" value="1"/>
</dbReference>
<evidence type="ECO:0000313" key="3">
    <source>
        <dbReference type="Proteomes" id="UP001500253"/>
    </source>
</evidence>
<name>A0ABN3F9N5_9ACTN</name>
<evidence type="ECO:0000259" key="1">
    <source>
        <dbReference type="Pfam" id="PF01872"/>
    </source>
</evidence>
<dbReference type="Gene3D" id="3.40.430.10">
    <property type="entry name" value="Dihydrofolate Reductase, subunit A"/>
    <property type="match status" value="1"/>
</dbReference>
<reference evidence="2 3" key="1">
    <citation type="journal article" date="2019" name="Int. J. Syst. Evol. Microbiol.">
        <title>The Global Catalogue of Microorganisms (GCM) 10K type strain sequencing project: providing services to taxonomists for standard genome sequencing and annotation.</title>
        <authorList>
            <consortium name="The Broad Institute Genomics Platform"/>
            <consortium name="The Broad Institute Genome Sequencing Center for Infectious Disease"/>
            <person name="Wu L."/>
            <person name="Ma J."/>
        </authorList>
    </citation>
    <scope>NUCLEOTIDE SEQUENCE [LARGE SCALE GENOMIC DNA]</scope>
    <source>
        <strain evidence="2 3">JCM 4316</strain>
    </source>
</reference>
<organism evidence="2 3">
    <name type="scientific">Streptomyces cuspidosporus</name>
    <dbReference type="NCBI Taxonomy" id="66882"/>
    <lineage>
        <taxon>Bacteria</taxon>
        <taxon>Bacillati</taxon>
        <taxon>Actinomycetota</taxon>
        <taxon>Actinomycetes</taxon>
        <taxon>Kitasatosporales</taxon>
        <taxon>Streptomycetaceae</taxon>
        <taxon>Streptomyces</taxon>
    </lineage>
</organism>
<protein>
    <submittedName>
        <fullName evidence="2">Dihydrofolate reductase family protein</fullName>
    </submittedName>
</protein>
<dbReference type="PANTHER" id="PTHR38011:SF11">
    <property type="entry name" value="2,5-DIAMINO-6-RIBOSYLAMINO-4(3H)-PYRIMIDINONE 5'-PHOSPHATE REDUCTASE"/>
    <property type="match status" value="1"/>
</dbReference>
<sequence length="186" mass="20187">MTAHRRIVAGLFVSMDGVVEAPEKWGMSYNTGEAAEAVTRLFDDADTALLGRGTYQIWSSFFPHITSEQVPTADWLNAAPKYVVSSSLTEVGQWQGSRLITGDDIAGQIQALKRQSGGNVNVGGSITLVQWLMRNGLLDDLYLQIAPVIAGTGRTLADGEQIPMHLQATRAFDNGVVEAHYTPQPR</sequence>
<dbReference type="PANTHER" id="PTHR38011">
    <property type="entry name" value="DIHYDROFOLATE REDUCTASE FAMILY PROTEIN (AFU_ORTHOLOGUE AFUA_8G06820)"/>
    <property type="match status" value="1"/>
</dbReference>
<dbReference type="InterPro" id="IPR002734">
    <property type="entry name" value="RibDG_C"/>
</dbReference>
<evidence type="ECO:0000313" key="2">
    <source>
        <dbReference type="EMBL" id="GAA2324492.1"/>
    </source>
</evidence>
<dbReference type="EMBL" id="BAAASD010000001">
    <property type="protein sequence ID" value="GAA2324492.1"/>
    <property type="molecule type" value="Genomic_DNA"/>
</dbReference>